<evidence type="ECO:0000256" key="5">
    <source>
        <dbReference type="ARBA" id="ARBA00022553"/>
    </source>
</evidence>
<dbReference type="EC" id="2.7.13.3" evidence="3"/>
<dbReference type="GO" id="GO:0000155">
    <property type="term" value="F:phosphorelay sensor kinase activity"/>
    <property type="evidence" value="ECO:0007669"/>
    <property type="project" value="InterPro"/>
</dbReference>
<dbReference type="GO" id="GO:0005524">
    <property type="term" value="F:ATP binding"/>
    <property type="evidence" value="ECO:0007669"/>
    <property type="project" value="UniProtKB-KW"/>
</dbReference>
<comment type="subcellular location">
    <subcellularLocation>
        <location evidence="2">Cell membrane</location>
        <topology evidence="2">Multi-pass membrane protein</topology>
    </subcellularLocation>
</comment>
<evidence type="ECO:0000256" key="9">
    <source>
        <dbReference type="ARBA" id="ARBA00022777"/>
    </source>
</evidence>
<evidence type="ECO:0000256" key="1">
    <source>
        <dbReference type="ARBA" id="ARBA00000085"/>
    </source>
</evidence>
<accession>A0A844FJW7</accession>
<dbReference type="InterPro" id="IPR004358">
    <property type="entry name" value="Sig_transdc_His_kin-like_C"/>
</dbReference>
<keyword evidence="8" id="KW-0547">Nucleotide-binding</keyword>
<name>A0A844FJW7_9FIRM</name>
<dbReference type="RefSeq" id="WP_154484860.1">
    <property type="nucleotide sequence ID" value="NZ_VULR01000018.1"/>
</dbReference>
<comment type="catalytic activity">
    <reaction evidence="1">
        <text>ATP + protein L-histidine = ADP + protein N-phospho-L-histidine.</text>
        <dbReference type="EC" id="2.7.13.3"/>
    </reaction>
</comment>
<evidence type="ECO:0000256" key="12">
    <source>
        <dbReference type="ARBA" id="ARBA00023012"/>
    </source>
</evidence>
<protein>
    <recommendedName>
        <fullName evidence="3">histidine kinase</fullName>
        <ecNumber evidence="3">2.7.13.3</ecNumber>
    </recommendedName>
</protein>
<evidence type="ECO:0000259" key="17">
    <source>
        <dbReference type="PROSITE" id="PS50885"/>
    </source>
</evidence>
<keyword evidence="14" id="KW-0175">Coiled coil</keyword>
<evidence type="ECO:0000256" key="6">
    <source>
        <dbReference type="ARBA" id="ARBA00022679"/>
    </source>
</evidence>
<evidence type="ECO:0000256" key="10">
    <source>
        <dbReference type="ARBA" id="ARBA00022840"/>
    </source>
</evidence>
<feature type="transmembrane region" description="Helical" evidence="15">
    <location>
        <begin position="12"/>
        <end position="33"/>
    </location>
</feature>
<keyword evidence="7 15" id="KW-0812">Transmembrane</keyword>
<keyword evidence="5" id="KW-0597">Phosphoprotein</keyword>
<organism evidence="18 19">
    <name type="scientific">Anaerosalibacter bizertensis</name>
    <dbReference type="NCBI Taxonomy" id="932217"/>
    <lineage>
        <taxon>Bacteria</taxon>
        <taxon>Bacillati</taxon>
        <taxon>Bacillota</taxon>
        <taxon>Tissierellia</taxon>
        <taxon>Tissierellales</taxon>
        <taxon>Sporanaerobacteraceae</taxon>
        <taxon>Anaerosalibacter</taxon>
    </lineage>
</organism>
<dbReference type="CDD" id="cd00082">
    <property type="entry name" value="HisKA"/>
    <property type="match status" value="1"/>
</dbReference>
<dbReference type="InterPro" id="IPR005467">
    <property type="entry name" value="His_kinase_dom"/>
</dbReference>
<evidence type="ECO:0000256" key="2">
    <source>
        <dbReference type="ARBA" id="ARBA00004651"/>
    </source>
</evidence>
<evidence type="ECO:0000256" key="15">
    <source>
        <dbReference type="SAM" id="Phobius"/>
    </source>
</evidence>
<keyword evidence="11 15" id="KW-1133">Transmembrane helix</keyword>
<dbReference type="EMBL" id="VULR01000018">
    <property type="protein sequence ID" value="MSS44188.1"/>
    <property type="molecule type" value="Genomic_DNA"/>
</dbReference>
<dbReference type="Pfam" id="PF00512">
    <property type="entry name" value="HisKA"/>
    <property type="match status" value="1"/>
</dbReference>
<dbReference type="PANTHER" id="PTHR45528">
    <property type="entry name" value="SENSOR HISTIDINE KINASE CPXA"/>
    <property type="match status" value="1"/>
</dbReference>
<dbReference type="PROSITE" id="PS50885">
    <property type="entry name" value="HAMP"/>
    <property type="match status" value="1"/>
</dbReference>
<evidence type="ECO:0000256" key="14">
    <source>
        <dbReference type="SAM" id="Coils"/>
    </source>
</evidence>
<dbReference type="CDD" id="cd06225">
    <property type="entry name" value="HAMP"/>
    <property type="match status" value="1"/>
</dbReference>
<keyword evidence="10" id="KW-0067">ATP-binding</keyword>
<evidence type="ECO:0000256" key="8">
    <source>
        <dbReference type="ARBA" id="ARBA00022741"/>
    </source>
</evidence>
<keyword evidence="4" id="KW-1003">Cell membrane</keyword>
<dbReference type="InterPro" id="IPR003660">
    <property type="entry name" value="HAMP_dom"/>
</dbReference>
<dbReference type="Proteomes" id="UP000462760">
    <property type="component" value="Unassembled WGS sequence"/>
</dbReference>
<evidence type="ECO:0000313" key="18">
    <source>
        <dbReference type="EMBL" id="MSS44188.1"/>
    </source>
</evidence>
<dbReference type="InterPro" id="IPR036097">
    <property type="entry name" value="HisK_dim/P_sf"/>
</dbReference>
<dbReference type="SMART" id="SM00388">
    <property type="entry name" value="HisKA"/>
    <property type="match status" value="1"/>
</dbReference>
<dbReference type="InterPro" id="IPR050398">
    <property type="entry name" value="HssS/ArlS-like"/>
</dbReference>
<evidence type="ECO:0000256" key="4">
    <source>
        <dbReference type="ARBA" id="ARBA00022475"/>
    </source>
</evidence>
<dbReference type="AlphaFoldDB" id="A0A844FJW7"/>
<feature type="domain" description="HAMP" evidence="17">
    <location>
        <begin position="142"/>
        <end position="182"/>
    </location>
</feature>
<dbReference type="InterPro" id="IPR003661">
    <property type="entry name" value="HisK_dim/P_dom"/>
</dbReference>
<dbReference type="PROSITE" id="PS50109">
    <property type="entry name" value="HIS_KIN"/>
    <property type="match status" value="1"/>
</dbReference>
<dbReference type="PANTHER" id="PTHR45528:SF1">
    <property type="entry name" value="SENSOR HISTIDINE KINASE CPXA"/>
    <property type="match status" value="1"/>
</dbReference>
<dbReference type="GO" id="GO:0005886">
    <property type="term" value="C:plasma membrane"/>
    <property type="evidence" value="ECO:0007669"/>
    <property type="project" value="UniProtKB-SubCell"/>
</dbReference>
<comment type="caution">
    <text evidence="18">The sequence shown here is derived from an EMBL/GenBank/DDBJ whole genome shotgun (WGS) entry which is preliminary data.</text>
</comment>
<dbReference type="SUPFAM" id="SSF47384">
    <property type="entry name" value="Homodimeric domain of signal transducing histidine kinase"/>
    <property type="match status" value="1"/>
</dbReference>
<dbReference type="Gene3D" id="6.10.340.10">
    <property type="match status" value="1"/>
</dbReference>
<proteinExistence type="predicted"/>
<dbReference type="SMART" id="SM00387">
    <property type="entry name" value="HATPase_c"/>
    <property type="match status" value="1"/>
</dbReference>
<dbReference type="Gene3D" id="3.30.565.10">
    <property type="entry name" value="Histidine kinase-like ATPase, C-terminal domain"/>
    <property type="match status" value="1"/>
</dbReference>
<dbReference type="OrthoDB" id="9773956at2"/>
<feature type="transmembrane region" description="Helical" evidence="15">
    <location>
        <begin position="108"/>
        <end position="125"/>
    </location>
</feature>
<dbReference type="Pfam" id="PF02518">
    <property type="entry name" value="HATPase_c"/>
    <property type="match status" value="1"/>
</dbReference>
<evidence type="ECO:0000256" key="3">
    <source>
        <dbReference type="ARBA" id="ARBA00012438"/>
    </source>
</evidence>
<evidence type="ECO:0000313" key="19">
    <source>
        <dbReference type="Proteomes" id="UP000462760"/>
    </source>
</evidence>
<keyword evidence="13 15" id="KW-0472">Membrane</keyword>
<evidence type="ECO:0000256" key="11">
    <source>
        <dbReference type="ARBA" id="ARBA00022989"/>
    </source>
</evidence>
<dbReference type="Gene3D" id="1.10.287.130">
    <property type="match status" value="1"/>
</dbReference>
<dbReference type="InterPro" id="IPR003594">
    <property type="entry name" value="HATPase_dom"/>
</dbReference>
<evidence type="ECO:0000256" key="13">
    <source>
        <dbReference type="ARBA" id="ARBA00023136"/>
    </source>
</evidence>
<sequence>MFRNPEIKSVFIKLLILQIIFSICIFGVLNYGMKEVNKKIVEQNTAIVGNILDKHPELEGEITGYITKGPSKADIEKGEKLLIQYGYDKSMKPRLQPAFKDILPKVEGIIFFTSLIYFIPLFLLIRREYNFIYNKVRNISFAAERVVEGDFSIVLEEAGEGDFNILNHQFNQMSNRLEASLEGLNNEKSFLKNIISDISHQLKTPLSSLIMLNELILEDEDMEEDIKVDFLKRMRGQLDRMEWLIINLLKMARLEVGAIQFKREEIFLREPIEIALSGLNTKIREKEQRINIVEKNGNCYFRGDKDWTGEAFINIIKNCVEHTDEGGEINIILSETPLFSQVVIKDNGEGIDRKDLPHIFKRFYKGSSDVKADSIGIGLNLSKLIIESQDGIISVKSKKGVGTEFTITFLKGNI</sequence>
<keyword evidence="9 18" id="KW-0418">Kinase</keyword>
<keyword evidence="6" id="KW-0808">Transferase</keyword>
<keyword evidence="12" id="KW-0902">Two-component regulatory system</keyword>
<feature type="domain" description="Histidine kinase" evidence="16">
    <location>
        <begin position="197"/>
        <end position="413"/>
    </location>
</feature>
<evidence type="ECO:0000259" key="16">
    <source>
        <dbReference type="PROSITE" id="PS50109"/>
    </source>
</evidence>
<gene>
    <name evidence="18" type="ORF">FYJ27_10775</name>
</gene>
<evidence type="ECO:0000256" key="7">
    <source>
        <dbReference type="ARBA" id="ARBA00022692"/>
    </source>
</evidence>
<dbReference type="CDD" id="cd00075">
    <property type="entry name" value="HATPase"/>
    <property type="match status" value="1"/>
</dbReference>
<feature type="coiled-coil region" evidence="14">
    <location>
        <begin position="167"/>
        <end position="194"/>
    </location>
</feature>
<dbReference type="SUPFAM" id="SSF55874">
    <property type="entry name" value="ATPase domain of HSP90 chaperone/DNA topoisomerase II/histidine kinase"/>
    <property type="match status" value="1"/>
</dbReference>
<dbReference type="PRINTS" id="PR00344">
    <property type="entry name" value="BCTRLSENSOR"/>
</dbReference>
<reference evidence="18 19" key="1">
    <citation type="submission" date="2019-08" db="EMBL/GenBank/DDBJ databases">
        <title>In-depth cultivation of the pig gut microbiome towards novel bacterial diversity and tailored functional studies.</title>
        <authorList>
            <person name="Wylensek D."/>
            <person name="Hitch T.C.A."/>
            <person name="Clavel T."/>
        </authorList>
    </citation>
    <scope>NUCLEOTIDE SEQUENCE [LARGE SCALE GENOMIC DNA]</scope>
    <source>
        <strain evidence="18 19">Med78-601-WT-4W-RMD-3</strain>
    </source>
</reference>
<dbReference type="InterPro" id="IPR036890">
    <property type="entry name" value="HATPase_C_sf"/>
</dbReference>